<dbReference type="PROSITE" id="PS52035">
    <property type="entry name" value="PEPTIDASE_M14"/>
    <property type="match status" value="1"/>
</dbReference>
<keyword evidence="9" id="KW-0378">Hydrolase</keyword>
<evidence type="ECO:0000256" key="12">
    <source>
        <dbReference type="ARBA" id="ARBA00023157"/>
    </source>
</evidence>
<dbReference type="FunFam" id="3.40.630.10:FF:000040">
    <property type="entry name" value="zinc carboxypeptidase"/>
    <property type="match status" value="1"/>
</dbReference>
<proteinExistence type="inferred from homology"/>
<evidence type="ECO:0000313" key="20">
    <source>
        <dbReference type="EMBL" id="CAF3704224.1"/>
    </source>
</evidence>
<feature type="active site" description="Proton donor/acceptor" evidence="14">
    <location>
        <position position="490"/>
    </location>
</feature>
<evidence type="ECO:0000256" key="4">
    <source>
        <dbReference type="ARBA" id="ARBA00022525"/>
    </source>
</evidence>
<dbReference type="GO" id="GO:0006508">
    <property type="term" value="P:proteolysis"/>
    <property type="evidence" value="ECO:0007669"/>
    <property type="project" value="UniProtKB-KW"/>
</dbReference>
<dbReference type="PROSITE" id="PS00132">
    <property type="entry name" value="CARBOXYPEPT_ZN_1"/>
    <property type="match status" value="1"/>
</dbReference>
<evidence type="ECO:0000256" key="13">
    <source>
        <dbReference type="ARBA" id="ARBA00057299"/>
    </source>
</evidence>
<dbReference type="SMART" id="SM00631">
    <property type="entry name" value="Zn_pept"/>
    <property type="match status" value="1"/>
</dbReference>
<dbReference type="Pfam" id="PF00246">
    <property type="entry name" value="Peptidase_M14"/>
    <property type="match status" value="1"/>
</dbReference>
<dbReference type="InterPro" id="IPR057246">
    <property type="entry name" value="CARBOXYPEPT_ZN_1"/>
</dbReference>
<dbReference type="SUPFAM" id="SSF54897">
    <property type="entry name" value="Protease propeptides/inhibitors"/>
    <property type="match status" value="1"/>
</dbReference>
<organism evidence="17 21">
    <name type="scientific">Didymodactylos carnosus</name>
    <dbReference type="NCBI Taxonomy" id="1234261"/>
    <lineage>
        <taxon>Eukaryota</taxon>
        <taxon>Metazoa</taxon>
        <taxon>Spiralia</taxon>
        <taxon>Gnathifera</taxon>
        <taxon>Rotifera</taxon>
        <taxon>Eurotatoria</taxon>
        <taxon>Bdelloidea</taxon>
        <taxon>Philodinida</taxon>
        <taxon>Philodinidae</taxon>
        <taxon>Didymodactylos</taxon>
    </lineage>
</organism>
<keyword evidence="12" id="KW-1015">Disulfide bond</keyword>
<dbReference type="SUPFAM" id="SSF53187">
    <property type="entry name" value="Zn-dependent exopeptidases"/>
    <property type="match status" value="1"/>
</dbReference>
<evidence type="ECO:0000256" key="15">
    <source>
        <dbReference type="SAM" id="SignalP"/>
    </source>
</evidence>
<evidence type="ECO:0000256" key="9">
    <source>
        <dbReference type="ARBA" id="ARBA00022801"/>
    </source>
</evidence>
<dbReference type="PANTHER" id="PTHR11705:SF91">
    <property type="entry name" value="FI01817P-RELATED"/>
    <property type="match status" value="1"/>
</dbReference>
<dbReference type="CDD" id="cd03860">
    <property type="entry name" value="M14_CP_A-B_like"/>
    <property type="match status" value="1"/>
</dbReference>
<evidence type="ECO:0000256" key="1">
    <source>
        <dbReference type="ARBA" id="ARBA00001947"/>
    </source>
</evidence>
<evidence type="ECO:0000256" key="11">
    <source>
        <dbReference type="ARBA" id="ARBA00023049"/>
    </source>
</evidence>
<evidence type="ECO:0000256" key="8">
    <source>
        <dbReference type="ARBA" id="ARBA00022729"/>
    </source>
</evidence>
<keyword evidence="4" id="KW-0964">Secreted</keyword>
<dbReference type="Proteomes" id="UP000677228">
    <property type="component" value="Unassembled WGS sequence"/>
</dbReference>
<dbReference type="Pfam" id="PF02244">
    <property type="entry name" value="Propep_M14"/>
    <property type="match status" value="1"/>
</dbReference>
<dbReference type="EMBL" id="CAJOBC010000311">
    <property type="protein sequence ID" value="CAF3569761.1"/>
    <property type="molecule type" value="Genomic_DNA"/>
</dbReference>
<keyword evidence="11" id="KW-0482">Metalloprotease</keyword>
<dbReference type="PANTHER" id="PTHR11705">
    <property type="entry name" value="PROTEASE FAMILY M14 CARBOXYPEPTIDASE A,B"/>
    <property type="match status" value="1"/>
</dbReference>
<comment type="caution">
    <text evidence="17">The sequence shown here is derived from an EMBL/GenBank/DDBJ whole genome shotgun (WGS) entry which is preliminary data.</text>
</comment>
<evidence type="ECO:0000313" key="17">
    <source>
        <dbReference type="EMBL" id="CAF0786020.1"/>
    </source>
</evidence>
<reference evidence="17" key="1">
    <citation type="submission" date="2021-02" db="EMBL/GenBank/DDBJ databases">
        <authorList>
            <person name="Nowell W R."/>
        </authorList>
    </citation>
    <scope>NUCLEOTIDE SEQUENCE</scope>
</reference>
<dbReference type="InterPro" id="IPR036990">
    <property type="entry name" value="M14A-like_propep"/>
</dbReference>
<keyword evidence="7" id="KW-0479">Metal-binding</keyword>
<dbReference type="EMBL" id="CAJNOQ010000311">
    <property type="protein sequence ID" value="CAF0786020.1"/>
    <property type="molecule type" value="Genomic_DNA"/>
</dbReference>
<comment type="function">
    <text evidence="13">Involved in the digestion of the blood meal.</text>
</comment>
<dbReference type="Proteomes" id="UP000682733">
    <property type="component" value="Unassembled WGS sequence"/>
</dbReference>
<keyword evidence="6" id="KW-0645">Protease</keyword>
<evidence type="ECO:0000313" key="21">
    <source>
        <dbReference type="Proteomes" id="UP000663829"/>
    </source>
</evidence>
<evidence type="ECO:0000313" key="19">
    <source>
        <dbReference type="EMBL" id="CAF3569761.1"/>
    </source>
</evidence>
<comment type="subcellular location">
    <subcellularLocation>
        <location evidence="2">Secreted</location>
    </subcellularLocation>
</comment>
<gene>
    <name evidence="17" type="ORF">GPM918_LOCUS2736</name>
    <name evidence="18" type="ORF">OVA965_LOCUS10953</name>
    <name evidence="19" type="ORF">SRO942_LOCUS2736</name>
    <name evidence="20" type="ORF">TMI583_LOCUS10949</name>
</gene>
<dbReference type="GO" id="GO:0005615">
    <property type="term" value="C:extracellular space"/>
    <property type="evidence" value="ECO:0007669"/>
    <property type="project" value="TreeGrafter"/>
</dbReference>
<dbReference type="PRINTS" id="PR00765">
    <property type="entry name" value="CRBOXYPTASEA"/>
</dbReference>
<keyword evidence="8 15" id="KW-0732">Signal</keyword>
<dbReference type="GO" id="GO:0004181">
    <property type="term" value="F:metallocarboxypeptidase activity"/>
    <property type="evidence" value="ECO:0007669"/>
    <property type="project" value="InterPro"/>
</dbReference>
<evidence type="ECO:0000256" key="14">
    <source>
        <dbReference type="PROSITE-ProRule" id="PRU01379"/>
    </source>
</evidence>
<evidence type="ECO:0000256" key="6">
    <source>
        <dbReference type="ARBA" id="ARBA00022670"/>
    </source>
</evidence>
<evidence type="ECO:0000256" key="3">
    <source>
        <dbReference type="ARBA" id="ARBA00005988"/>
    </source>
</evidence>
<evidence type="ECO:0000313" key="18">
    <source>
        <dbReference type="EMBL" id="CAF0927273.1"/>
    </source>
</evidence>
<feature type="chain" id="PRO_5035597194" description="Peptidase M14 domain-containing protein" evidence="15">
    <location>
        <begin position="18"/>
        <end position="568"/>
    </location>
</feature>
<comment type="similarity">
    <text evidence="3 14">Belongs to the peptidase M14 family.</text>
</comment>
<feature type="signal peptide" evidence="15">
    <location>
        <begin position="1"/>
        <end position="17"/>
    </location>
</feature>
<dbReference type="AlphaFoldDB" id="A0A813RU88"/>
<evidence type="ECO:0000259" key="16">
    <source>
        <dbReference type="PROSITE" id="PS52035"/>
    </source>
</evidence>
<evidence type="ECO:0000256" key="10">
    <source>
        <dbReference type="ARBA" id="ARBA00022833"/>
    </source>
</evidence>
<dbReference type="Proteomes" id="UP000681722">
    <property type="component" value="Unassembled WGS sequence"/>
</dbReference>
<dbReference type="GO" id="GO:0008270">
    <property type="term" value="F:zinc ion binding"/>
    <property type="evidence" value="ECO:0007669"/>
    <property type="project" value="InterPro"/>
</dbReference>
<keyword evidence="21" id="KW-1185">Reference proteome</keyword>
<comment type="cofactor">
    <cofactor evidence="1">
        <name>Zn(2+)</name>
        <dbReference type="ChEBI" id="CHEBI:29105"/>
    </cofactor>
</comment>
<keyword evidence="10" id="KW-0862">Zinc</keyword>
<accession>A0A813RU88</accession>
<dbReference type="EMBL" id="CAJNOK010004142">
    <property type="protein sequence ID" value="CAF0927273.1"/>
    <property type="molecule type" value="Genomic_DNA"/>
</dbReference>
<sequence>MKLLILAWLLLYQQILTNPIDHRSYANYHVLEIDGDEQQLKTFRSEIEQYPAYDIEIWQYGGDNIKNLHVLVSPNFYTKFSKIADDLELKPVLKVDNVNELIKSQLKENFNLLLNSISSSKREEIEEQSLNSNPHVIQYVQSILDDEASLLNDAAGYFQQEDLKDLVKRSNRVLGVYPRLQHFWLMFMKDFMISFKKHKRIRLITGSSFEQREIPLLIISTNLRENYSKVRTKKRIHGNHRKKSLEKIISKNRSENYRILSTVEQYFKSINKPGIFIEAGIHAREWISPAVALWMIDKLTKTSPLKDINSQNLIENVNWFIAPLVNPDGYEYTHENDRLWRKTRSVEYDNLQKTHCRGVDGNRNFDIKWGEEGASADPCMNNYQGSKPFSEPEMQSIADFITKNSKQIRAYVALHSYSQKILVPWSFGLPKPDDYDTLRTIAKKAAKEIQKLSGKDYEVGASPEILYAASGNSADWVKAKRNIKYSYVIELRDKGKYGFLLPPKEIVPTAQEAFIAIGTIVKEAMIKTKEKKGDHDNMIKSWYKQFKNILFNDEFEYKDKTNQKFDAN</sequence>
<dbReference type="Gene3D" id="3.30.70.340">
    <property type="entry name" value="Metallocarboxypeptidase-like"/>
    <property type="match status" value="1"/>
</dbReference>
<dbReference type="Gene3D" id="3.40.630.10">
    <property type="entry name" value="Zn peptidases"/>
    <property type="match status" value="1"/>
</dbReference>
<dbReference type="OrthoDB" id="3626597at2759"/>
<evidence type="ECO:0000256" key="5">
    <source>
        <dbReference type="ARBA" id="ARBA00022645"/>
    </source>
</evidence>
<keyword evidence="5" id="KW-0121">Carboxypeptidase</keyword>
<dbReference type="InterPro" id="IPR003146">
    <property type="entry name" value="M14A_act_pep"/>
</dbReference>
<dbReference type="Proteomes" id="UP000663829">
    <property type="component" value="Unassembled WGS sequence"/>
</dbReference>
<name>A0A813RU88_9BILA</name>
<evidence type="ECO:0000256" key="2">
    <source>
        <dbReference type="ARBA" id="ARBA00004613"/>
    </source>
</evidence>
<feature type="domain" description="Peptidase M14" evidence="16">
    <location>
        <begin position="176"/>
        <end position="524"/>
    </location>
</feature>
<dbReference type="EMBL" id="CAJOBA010004144">
    <property type="protein sequence ID" value="CAF3704224.1"/>
    <property type="molecule type" value="Genomic_DNA"/>
</dbReference>
<dbReference type="InterPro" id="IPR000834">
    <property type="entry name" value="Peptidase_M14"/>
</dbReference>
<evidence type="ECO:0000256" key="7">
    <source>
        <dbReference type="ARBA" id="ARBA00022723"/>
    </source>
</evidence>
<protein>
    <recommendedName>
        <fullName evidence="16">Peptidase M14 domain-containing protein</fullName>
    </recommendedName>
</protein>